<keyword evidence="2" id="KW-1185">Reference proteome</keyword>
<organism evidence="1 2">
    <name type="scientific">Novosphingobium ovatum</name>
    <dbReference type="NCBI Taxonomy" id="1908523"/>
    <lineage>
        <taxon>Bacteria</taxon>
        <taxon>Pseudomonadati</taxon>
        <taxon>Pseudomonadota</taxon>
        <taxon>Alphaproteobacteria</taxon>
        <taxon>Sphingomonadales</taxon>
        <taxon>Sphingomonadaceae</taxon>
        <taxon>Novosphingobium</taxon>
    </lineage>
</organism>
<evidence type="ECO:0000313" key="2">
    <source>
        <dbReference type="Proteomes" id="UP000753724"/>
    </source>
</evidence>
<reference evidence="2" key="1">
    <citation type="submission" date="2020-01" db="EMBL/GenBank/DDBJ databases">
        <title>Sphingomonas sp. strain CSW-10.</title>
        <authorList>
            <person name="Chen W.-M."/>
        </authorList>
    </citation>
    <scope>NUCLEOTIDE SEQUENCE [LARGE SCALE GENOMIC DNA]</scope>
    <source>
        <strain evidence="2">FSY-8</strain>
    </source>
</reference>
<dbReference type="EMBL" id="JAAAPO010000003">
    <property type="protein sequence ID" value="NBC36787.1"/>
    <property type="molecule type" value="Genomic_DNA"/>
</dbReference>
<dbReference type="RefSeq" id="WP_161718181.1">
    <property type="nucleotide sequence ID" value="NZ_JAAAPO010000003.1"/>
</dbReference>
<accession>A0ABW9XE50</accession>
<comment type="caution">
    <text evidence="1">The sequence shown here is derived from an EMBL/GenBank/DDBJ whole genome shotgun (WGS) entry which is preliminary data.</text>
</comment>
<dbReference type="Proteomes" id="UP000753724">
    <property type="component" value="Unassembled WGS sequence"/>
</dbReference>
<proteinExistence type="predicted"/>
<evidence type="ECO:0000313" key="1">
    <source>
        <dbReference type="EMBL" id="NBC36787.1"/>
    </source>
</evidence>
<gene>
    <name evidence="1" type="ORF">GTZ99_09485</name>
</gene>
<name>A0ABW9XE50_9SPHN</name>
<protein>
    <submittedName>
        <fullName evidence="1">Uncharacterized protein</fullName>
    </submittedName>
</protein>
<sequence length="310" mass="34029">MNGVIKALTMGVALSAAAWGEVAQAEKSDRPEPAKAIEASAMAAGGYKFKPERGYILMSAHSRVGFGTFLRLPDARDWKAYEADLQKALVRAQKAYPSLVSQWQFDTQLAKDNHKPLPPKPVEPTLADVSAERPETRNMATLGPMFVFAKDKDRFNYLSEVEPGTYVFFGMLSQVEQLPSVCMCMGTVSFTVKAGEVTDLGNMLERLPQLPEKPTAGMGSAAMQAKLWAKQRERSQMGELWGAPGLPADWRVTRAELFAYGKMNNLTGALIDRVAPIPGILAYRHDTVIDARTGQDVPSPTIMTRAKLKH</sequence>